<dbReference type="InterPro" id="IPR015171">
    <property type="entry name" value="Cyc-maltodext_N"/>
</dbReference>
<gene>
    <name evidence="5" type="ORF">J0A66_15360</name>
</gene>
<keyword evidence="1 5" id="KW-0378">Hydrolase</keyword>
<feature type="chain" id="PRO_5038106183" evidence="3">
    <location>
        <begin position="21"/>
        <end position="614"/>
    </location>
</feature>
<dbReference type="Pfam" id="PF10438">
    <property type="entry name" value="Cyc-maltodext_C"/>
    <property type="match status" value="1"/>
</dbReference>
<dbReference type="GO" id="GO:0005975">
    <property type="term" value="P:carbohydrate metabolic process"/>
    <property type="evidence" value="ECO:0007669"/>
    <property type="project" value="InterPro"/>
</dbReference>
<evidence type="ECO:0000259" key="4">
    <source>
        <dbReference type="SMART" id="SM00642"/>
    </source>
</evidence>
<keyword evidence="6" id="KW-1185">Reference proteome</keyword>
<name>A0A939DPW8_9ALTE</name>
<keyword evidence="2" id="KW-0326">Glycosidase</keyword>
<dbReference type="Proteomes" id="UP000664654">
    <property type="component" value="Unassembled WGS sequence"/>
</dbReference>
<proteinExistence type="predicted"/>
<protein>
    <submittedName>
        <fullName evidence="5">Glycoside hydrolase family 13 protein</fullName>
    </submittedName>
</protein>
<reference evidence="5" key="1">
    <citation type="submission" date="2021-03" db="EMBL/GenBank/DDBJ databases">
        <title>novel species isolated from a fishpond in China.</title>
        <authorList>
            <person name="Lu H."/>
            <person name="Cai Z."/>
        </authorList>
    </citation>
    <scope>NUCLEOTIDE SEQUENCE</scope>
    <source>
        <strain evidence="5">JCM 30855</strain>
    </source>
</reference>
<dbReference type="PANTHER" id="PTHR10357">
    <property type="entry name" value="ALPHA-AMYLASE FAMILY MEMBER"/>
    <property type="match status" value="1"/>
</dbReference>
<evidence type="ECO:0000313" key="5">
    <source>
        <dbReference type="EMBL" id="MBN7826612.1"/>
    </source>
</evidence>
<evidence type="ECO:0000256" key="2">
    <source>
        <dbReference type="ARBA" id="ARBA00023295"/>
    </source>
</evidence>
<feature type="domain" description="Glycosyl hydrolase family 13 catalytic" evidence="4">
    <location>
        <begin position="130"/>
        <end position="527"/>
    </location>
</feature>
<dbReference type="Gene3D" id="3.20.20.80">
    <property type="entry name" value="Glycosidases"/>
    <property type="match status" value="1"/>
</dbReference>
<dbReference type="InterPro" id="IPR013783">
    <property type="entry name" value="Ig-like_fold"/>
</dbReference>
<organism evidence="5 6">
    <name type="scientific">Bowmanella dokdonensis</name>
    <dbReference type="NCBI Taxonomy" id="751969"/>
    <lineage>
        <taxon>Bacteria</taxon>
        <taxon>Pseudomonadati</taxon>
        <taxon>Pseudomonadota</taxon>
        <taxon>Gammaproteobacteria</taxon>
        <taxon>Alteromonadales</taxon>
        <taxon>Alteromonadaceae</taxon>
        <taxon>Bowmanella</taxon>
    </lineage>
</organism>
<evidence type="ECO:0000256" key="1">
    <source>
        <dbReference type="ARBA" id="ARBA00022801"/>
    </source>
</evidence>
<comment type="caution">
    <text evidence="5">The sequence shown here is derived from an EMBL/GenBank/DDBJ whole genome shotgun (WGS) entry which is preliminary data.</text>
</comment>
<dbReference type="AlphaFoldDB" id="A0A939DPW8"/>
<dbReference type="EMBL" id="JAFKCV010000009">
    <property type="protein sequence ID" value="MBN7826612.1"/>
    <property type="molecule type" value="Genomic_DNA"/>
</dbReference>
<dbReference type="InterPro" id="IPR017853">
    <property type="entry name" value="GH"/>
</dbReference>
<dbReference type="SUPFAM" id="SSF51011">
    <property type="entry name" value="Glycosyl hydrolase domain"/>
    <property type="match status" value="1"/>
</dbReference>
<dbReference type="Gene3D" id="2.60.40.10">
    <property type="entry name" value="Immunoglobulins"/>
    <property type="match status" value="1"/>
</dbReference>
<dbReference type="Pfam" id="PF09087">
    <property type="entry name" value="Cyc-maltodext_N"/>
    <property type="match status" value="1"/>
</dbReference>
<dbReference type="GO" id="GO:0016798">
    <property type="term" value="F:hydrolase activity, acting on glycosyl bonds"/>
    <property type="evidence" value="ECO:0007669"/>
    <property type="project" value="UniProtKB-KW"/>
</dbReference>
<keyword evidence="3" id="KW-0732">Signal</keyword>
<dbReference type="CDD" id="cd11340">
    <property type="entry name" value="AmyAc_bac_CMD_like_3"/>
    <property type="match status" value="1"/>
</dbReference>
<feature type="signal peptide" evidence="3">
    <location>
        <begin position="1"/>
        <end position="20"/>
    </location>
</feature>
<accession>A0A939DPW8</accession>
<evidence type="ECO:0000313" key="6">
    <source>
        <dbReference type="Proteomes" id="UP000664654"/>
    </source>
</evidence>
<dbReference type="InterPro" id="IPR006047">
    <property type="entry name" value="GH13_cat_dom"/>
</dbReference>
<dbReference type="InterPro" id="IPR014756">
    <property type="entry name" value="Ig_E-set"/>
</dbReference>
<dbReference type="PANTHER" id="PTHR10357:SF210">
    <property type="entry name" value="MALTODEXTRIN GLUCOSIDASE"/>
    <property type="match status" value="1"/>
</dbReference>
<dbReference type="Pfam" id="PF00128">
    <property type="entry name" value="Alpha-amylase"/>
    <property type="match status" value="1"/>
</dbReference>
<dbReference type="Gene3D" id="2.60.40.1180">
    <property type="entry name" value="Golgi alpha-mannosidase II"/>
    <property type="match status" value="1"/>
</dbReference>
<dbReference type="InterPro" id="IPR019492">
    <property type="entry name" value="Cyclo-malto-dextrinase_C"/>
</dbReference>
<sequence>MMNNLLRFIGLCLVSGSVLAQYQVQHLEPAFWWAGMQHPHLQLMVHGPNISQLQPALDHPGVVLAGVQRTDNPNYLFVDLTLAPDVRPGQFDIRFMQGDKVQLSYPYELRARLPGSASRAGFDQSDVIYLITPDRFANGDPANDEVDGMVEGGNRNLAGGRHGGDIQGIIQHLDYLQDLGITQLWLNPVLENAMDSYSYHGYSTTDYYQVDPRYGSNHLYRELAQQAGEREMGLIKDIILNHIGSGHWWMQDMPASDWINFDGQFVETTHRREALHDPHGTQWDRRHFTDGWFVRSMPDLNQRNPFLANYLIQNSIWWVEYAGLSGLRLDTYSYPDKDFLSQYTQRLMQEYPNLGMVGEEWSLNPAIVAYWQRDTKRHDDYQSALPSLFDFPLQAAVVNGLNNAETWGTGLREIYQALANDFLYGHPYELVVMPDNHDMSRIYTQLGHDPALFRMAMVLFATTRGIPQFFYGFEVLMANPGSEDHGVIRSDFPGGWPGDPLNAFSGENLSDEQAEAQAFVRRLLNWRKGAEVVHKGKLTHYAPIDGTYVYFRHDVKRVVMVVLNKNDQSITLPTERFKDVTATLSQAVDVLTGERQRLAELTVPARSARIYALH</sequence>
<dbReference type="SMART" id="SM00642">
    <property type="entry name" value="Aamy"/>
    <property type="match status" value="1"/>
</dbReference>
<dbReference type="SUPFAM" id="SSF81296">
    <property type="entry name" value="E set domains"/>
    <property type="match status" value="1"/>
</dbReference>
<dbReference type="SUPFAM" id="SSF51445">
    <property type="entry name" value="(Trans)glycosidases"/>
    <property type="match status" value="1"/>
</dbReference>
<evidence type="ECO:0000256" key="3">
    <source>
        <dbReference type="SAM" id="SignalP"/>
    </source>
</evidence>
<dbReference type="InterPro" id="IPR013780">
    <property type="entry name" value="Glyco_hydro_b"/>
</dbReference>